<feature type="compositionally biased region" description="Acidic residues" evidence="1">
    <location>
        <begin position="634"/>
        <end position="652"/>
    </location>
</feature>
<reference evidence="2 3" key="1">
    <citation type="submission" date="2024-09" db="EMBL/GenBank/DDBJ databases">
        <title>Chromosome-scale assembly of Riccia sorocarpa.</title>
        <authorList>
            <person name="Paukszto L."/>
        </authorList>
    </citation>
    <scope>NUCLEOTIDE SEQUENCE [LARGE SCALE GENOMIC DNA]</scope>
    <source>
        <strain evidence="2">LP-2024</strain>
        <tissue evidence="2">Aerial parts of the thallus</tissue>
    </source>
</reference>
<organism evidence="2 3">
    <name type="scientific">Riccia sorocarpa</name>
    <dbReference type="NCBI Taxonomy" id="122646"/>
    <lineage>
        <taxon>Eukaryota</taxon>
        <taxon>Viridiplantae</taxon>
        <taxon>Streptophyta</taxon>
        <taxon>Embryophyta</taxon>
        <taxon>Marchantiophyta</taxon>
        <taxon>Marchantiopsida</taxon>
        <taxon>Marchantiidae</taxon>
        <taxon>Marchantiales</taxon>
        <taxon>Ricciaceae</taxon>
        <taxon>Riccia</taxon>
    </lineage>
</organism>
<comment type="caution">
    <text evidence="2">The sequence shown here is derived from an EMBL/GenBank/DDBJ whole genome shotgun (WGS) entry which is preliminary data.</text>
</comment>
<feature type="region of interest" description="Disordered" evidence="1">
    <location>
        <begin position="90"/>
        <end position="111"/>
    </location>
</feature>
<evidence type="ECO:0000256" key="1">
    <source>
        <dbReference type="SAM" id="MobiDB-lite"/>
    </source>
</evidence>
<keyword evidence="3" id="KW-1185">Reference proteome</keyword>
<dbReference type="EMBL" id="JBJQOH010000007">
    <property type="protein sequence ID" value="KAL3680901.1"/>
    <property type="molecule type" value="Genomic_DNA"/>
</dbReference>
<dbReference type="Proteomes" id="UP001633002">
    <property type="component" value="Unassembled WGS sequence"/>
</dbReference>
<dbReference type="PANTHER" id="PTHR33153">
    <property type="entry name" value="MYND-TYPE DOMAIN-CONTAINING PROTEIN"/>
    <property type="match status" value="1"/>
</dbReference>
<evidence type="ECO:0000313" key="3">
    <source>
        <dbReference type="Proteomes" id="UP001633002"/>
    </source>
</evidence>
<name>A0ABD3GQD3_9MARC</name>
<feature type="region of interest" description="Disordered" evidence="1">
    <location>
        <begin position="624"/>
        <end position="652"/>
    </location>
</feature>
<feature type="region of interest" description="Disordered" evidence="1">
    <location>
        <begin position="138"/>
        <end position="168"/>
    </location>
</feature>
<dbReference type="PANTHER" id="PTHR33153:SF3">
    <property type="entry name" value="TRAFFICKING PROTEIN PARTICLE COMPLEX SUBUNIT 11 DOMAIN-CONTAINING PROTEIN"/>
    <property type="match status" value="1"/>
</dbReference>
<gene>
    <name evidence="2" type="ORF">R1sor_023857</name>
</gene>
<proteinExistence type="predicted"/>
<evidence type="ECO:0000313" key="2">
    <source>
        <dbReference type="EMBL" id="KAL3680901.1"/>
    </source>
</evidence>
<protein>
    <submittedName>
        <fullName evidence="2">Uncharacterized protein</fullName>
    </submittedName>
</protein>
<dbReference type="AlphaFoldDB" id="A0ABD3GQD3"/>
<sequence>MISAVPFHMILHHQTVLSIYRQVDPLQGATLKTPQIFLLSSFVPRKFNFSPPRLLPALTAALSNKKRGFTFAMSPPRDLLGRPDFVASEVPTARRSRQEAPRDVEEDAGPYLLDPPCASEGALSADADTDTAYRFKETLREPKPPRKYRDAQPKRQPGEVDTAGDGRYHLPNNFTKKEVYDHYTTDMLQVHQCLRYSSFKRYWMKYYPLVTIPTTNKFSVCDFCELYKSKRDKAITLIEKAQAVEALQLHRKQQAEERAAAGRRRWKALDTPKDCAYIQIDGMDQKKTALPHFAKQPKSVDGAALVGVHLVGAMIFHGKLMTRACKQFSTNKVWEPPAGVRNIIHMDGSRMMLAAEQLPLKSYAEIKRQTRRTQNIGTLEVGDQGDPICHVQAIRQDIQAHCYPFFDAEEKEWWNHWFFSQDEIARNINNNRRERLNGEMCWYWPVPPERSTVNEEEEPAAITTVEELRRRVFGERRPIYSGPQRPAPGSAAADRTAHIGELTEILDKSFLAVLADDEISFWICQIIKIIDRNKAEEPKKVQLQWFTTEDSNPYTGKFYPEKRRSNCKGRAVLYKQDVDLEEVTILSFNFIFTTTRRLRKVTERHIRTRLFRIARDRHASLPQNQLDADLQIGSEDDEEADCSGPDDDDEDD</sequence>
<accession>A0ABD3GQD3</accession>